<dbReference type="InterPro" id="IPR001763">
    <property type="entry name" value="Rhodanese-like_dom"/>
</dbReference>
<keyword evidence="2" id="KW-0677">Repeat</keyword>
<dbReference type="AlphaFoldDB" id="A0A9P7VBL8"/>
<organism evidence="4 5">
    <name type="scientific">Scheffersomyces spartinae</name>
    <dbReference type="NCBI Taxonomy" id="45513"/>
    <lineage>
        <taxon>Eukaryota</taxon>
        <taxon>Fungi</taxon>
        <taxon>Dikarya</taxon>
        <taxon>Ascomycota</taxon>
        <taxon>Saccharomycotina</taxon>
        <taxon>Pichiomycetes</taxon>
        <taxon>Debaryomycetaceae</taxon>
        <taxon>Scheffersomyces</taxon>
    </lineage>
</organism>
<dbReference type="GeneID" id="66117459"/>
<accession>A0A9P7VBL8</accession>
<dbReference type="GO" id="GO:0005739">
    <property type="term" value="C:mitochondrion"/>
    <property type="evidence" value="ECO:0007669"/>
    <property type="project" value="TreeGrafter"/>
</dbReference>
<gene>
    <name evidence="4" type="ORF">KQ657_004085</name>
</gene>
<evidence type="ECO:0000256" key="2">
    <source>
        <dbReference type="ARBA" id="ARBA00022737"/>
    </source>
</evidence>
<dbReference type="Proteomes" id="UP000790833">
    <property type="component" value="Unassembled WGS sequence"/>
</dbReference>
<dbReference type="RefSeq" id="XP_043050521.1">
    <property type="nucleotide sequence ID" value="XM_043194770.1"/>
</dbReference>
<dbReference type="OrthoDB" id="270167at2759"/>
<proteinExistence type="predicted"/>
<name>A0A9P7VBL8_9ASCO</name>
<dbReference type="PANTHER" id="PTHR11364:SF27">
    <property type="entry name" value="SULFURTRANSFERASE"/>
    <property type="match status" value="1"/>
</dbReference>
<dbReference type="Gene3D" id="3.40.250.10">
    <property type="entry name" value="Rhodanese-like domain"/>
    <property type="match status" value="2"/>
</dbReference>
<protein>
    <recommendedName>
        <fullName evidence="3">Rhodanese domain-containing protein</fullName>
    </recommendedName>
</protein>
<dbReference type="CDD" id="cd01448">
    <property type="entry name" value="TST_Repeat_1"/>
    <property type="match status" value="1"/>
</dbReference>
<evidence type="ECO:0000313" key="5">
    <source>
        <dbReference type="Proteomes" id="UP000790833"/>
    </source>
</evidence>
<dbReference type="SMART" id="SM00450">
    <property type="entry name" value="RHOD"/>
    <property type="match status" value="2"/>
</dbReference>
<keyword evidence="1" id="KW-0808">Transferase</keyword>
<feature type="domain" description="Rhodanese" evidence="3">
    <location>
        <begin position="53"/>
        <end position="143"/>
    </location>
</feature>
<reference evidence="4" key="1">
    <citation type="submission" date="2021-03" db="EMBL/GenBank/DDBJ databases">
        <authorList>
            <person name="Palmer J.M."/>
        </authorList>
    </citation>
    <scope>NUCLEOTIDE SEQUENCE</scope>
    <source>
        <strain evidence="4">ARV_011</strain>
    </source>
</reference>
<dbReference type="InterPro" id="IPR045078">
    <property type="entry name" value="TST/MPST-like"/>
</dbReference>
<dbReference type="PANTHER" id="PTHR11364">
    <property type="entry name" value="THIOSULFATE SULFERTANSFERASE"/>
    <property type="match status" value="1"/>
</dbReference>
<sequence>MSILKNKSVLSTVSPFAFRCLLTSGHQGRIIPVDGTWYMPNVPKNGKTQFLTEERLENAAFFDLDKIALPGSKYPHMLPTYSGFKEAMEQLKLTRDDKIVVYDKQGIFSGPRVAWTFALFGHPKVYLLDTYKVYKDGFDYPIETNVVESISTPLNTEAEAYDMVSEAQFNDNYAQNVIEYEELLSLVESGELEKEYITFDARSADRFSGAAPEPRPGLSSGHVPSAKSLPFNKLLQPDGTYKLKEELIELFLNDYGLDLVTPDLNGKKGIIVMCGTGVTAVIIRFAIEGVIGADVPIRVYDGSWTEWAQRAPSEYIVKDA</sequence>
<comment type="caution">
    <text evidence="4">The sequence shown here is derived from an EMBL/GenBank/DDBJ whole genome shotgun (WGS) entry which is preliminary data.</text>
</comment>
<dbReference type="GO" id="GO:0004792">
    <property type="term" value="F:thiosulfate-cyanide sulfurtransferase activity"/>
    <property type="evidence" value="ECO:0007669"/>
    <property type="project" value="TreeGrafter"/>
</dbReference>
<dbReference type="PROSITE" id="PS50206">
    <property type="entry name" value="RHODANESE_3"/>
    <property type="match status" value="2"/>
</dbReference>
<evidence type="ECO:0000259" key="3">
    <source>
        <dbReference type="PROSITE" id="PS50206"/>
    </source>
</evidence>
<dbReference type="FunFam" id="3.40.250.10:FF:000069">
    <property type="entry name" value="Sulfurtransferase"/>
    <property type="match status" value="1"/>
</dbReference>
<dbReference type="EMBL" id="JAHMUF010000005">
    <property type="protein sequence ID" value="KAG7194974.1"/>
    <property type="molecule type" value="Genomic_DNA"/>
</dbReference>
<keyword evidence="5" id="KW-1185">Reference proteome</keyword>
<feature type="domain" description="Rhodanese" evidence="3">
    <location>
        <begin position="192"/>
        <end position="316"/>
    </location>
</feature>
<evidence type="ECO:0000256" key="1">
    <source>
        <dbReference type="ARBA" id="ARBA00022679"/>
    </source>
</evidence>
<evidence type="ECO:0000313" key="4">
    <source>
        <dbReference type="EMBL" id="KAG7194974.1"/>
    </source>
</evidence>
<dbReference type="Pfam" id="PF00581">
    <property type="entry name" value="Rhodanese"/>
    <property type="match status" value="1"/>
</dbReference>
<dbReference type="CDD" id="cd01449">
    <property type="entry name" value="TST_Repeat_2"/>
    <property type="match status" value="1"/>
</dbReference>
<dbReference type="SUPFAM" id="SSF52821">
    <property type="entry name" value="Rhodanese/Cell cycle control phosphatase"/>
    <property type="match status" value="2"/>
</dbReference>
<dbReference type="InterPro" id="IPR036873">
    <property type="entry name" value="Rhodanese-like_dom_sf"/>
</dbReference>